<organism evidence="2 3">
    <name type="scientific">Malus baccata</name>
    <name type="common">Siberian crab apple</name>
    <name type="synonym">Pyrus baccata</name>
    <dbReference type="NCBI Taxonomy" id="106549"/>
    <lineage>
        <taxon>Eukaryota</taxon>
        <taxon>Viridiplantae</taxon>
        <taxon>Streptophyta</taxon>
        <taxon>Embryophyta</taxon>
        <taxon>Tracheophyta</taxon>
        <taxon>Spermatophyta</taxon>
        <taxon>Magnoliopsida</taxon>
        <taxon>eudicotyledons</taxon>
        <taxon>Gunneridae</taxon>
        <taxon>Pentapetalae</taxon>
        <taxon>rosids</taxon>
        <taxon>fabids</taxon>
        <taxon>Rosales</taxon>
        <taxon>Rosaceae</taxon>
        <taxon>Amygdaloideae</taxon>
        <taxon>Maleae</taxon>
        <taxon>Malus</taxon>
    </lineage>
</organism>
<evidence type="ECO:0000256" key="1">
    <source>
        <dbReference type="SAM" id="MobiDB-lite"/>
    </source>
</evidence>
<comment type="caution">
    <text evidence="2">The sequence shown here is derived from an EMBL/GenBank/DDBJ whole genome shotgun (WGS) entry which is preliminary data.</text>
</comment>
<evidence type="ECO:0000313" key="2">
    <source>
        <dbReference type="EMBL" id="TQE10210.1"/>
    </source>
</evidence>
<protein>
    <submittedName>
        <fullName evidence="2">Uncharacterized protein</fullName>
    </submittedName>
</protein>
<dbReference type="AlphaFoldDB" id="A0A540NI78"/>
<gene>
    <name evidence="2" type="ORF">C1H46_004182</name>
</gene>
<dbReference type="Proteomes" id="UP000315295">
    <property type="component" value="Unassembled WGS sequence"/>
</dbReference>
<feature type="region of interest" description="Disordered" evidence="1">
    <location>
        <begin position="53"/>
        <end position="102"/>
    </location>
</feature>
<proteinExistence type="predicted"/>
<reference evidence="2 3" key="1">
    <citation type="journal article" date="2019" name="G3 (Bethesda)">
        <title>Sequencing of a Wild Apple (Malus baccata) Genome Unravels the Differences Between Cultivated and Wild Apple Species Regarding Disease Resistance and Cold Tolerance.</title>
        <authorList>
            <person name="Chen X."/>
        </authorList>
    </citation>
    <scope>NUCLEOTIDE SEQUENCE [LARGE SCALE GENOMIC DNA]</scope>
    <source>
        <strain evidence="3">cv. Shandingzi</strain>
        <tissue evidence="2">Leaves</tissue>
    </source>
</reference>
<name>A0A540NI78_MALBA</name>
<dbReference type="EMBL" id="VIEB01000045">
    <property type="protein sequence ID" value="TQE10210.1"/>
    <property type="molecule type" value="Genomic_DNA"/>
</dbReference>
<sequence length="102" mass="11358">MGDCNGIETKNKWRERSEIRGGQERRVLSWQLEVSVRERQRYRSRSSLENRRCLGQRGQLSGKGGGGARLLETDSEVRGTDASQNQRGKAGGLPLGSVGNRE</sequence>
<keyword evidence="3" id="KW-1185">Reference proteome</keyword>
<evidence type="ECO:0000313" key="3">
    <source>
        <dbReference type="Proteomes" id="UP000315295"/>
    </source>
</evidence>
<accession>A0A540NI78</accession>